<proteinExistence type="predicted"/>
<name>A0ABR0QQH7_GOSAR</name>
<evidence type="ECO:0000313" key="2">
    <source>
        <dbReference type="EMBL" id="KAK5841266.1"/>
    </source>
</evidence>
<organism evidence="2 3">
    <name type="scientific">Gossypium arboreum</name>
    <name type="common">Tree cotton</name>
    <name type="synonym">Gossypium nanking</name>
    <dbReference type="NCBI Taxonomy" id="29729"/>
    <lineage>
        <taxon>Eukaryota</taxon>
        <taxon>Viridiplantae</taxon>
        <taxon>Streptophyta</taxon>
        <taxon>Embryophyta</taxon>
        <taxon>Tracheophyta</taxon>
        <taxon>Spermatophyta</taxon>
        <taxon>Magnoliopsida</taxon>
        <taxon>eudicotyledons</taxon>
        <taxon>Gunneridae</taxon>
        <taxon>Pentapetalae</taxon>
        <taxon>rosids</taxon>
        <taxon>malvids</taxon>
        <taxon>Malvales</taxon>
        <taxon>Malvaceae</taxon>
        <taxon>Malvoideae</taxon>
        <taxon>Gossypium</taxon>
    </lineage>
</organism>
<evidence type="ECO:0000313" key="3">
    <source>
        <dbReference type="Proteomes" id="UP001358586"/>
    </source>
</evidence>
<accession>A0ABR0QQH7</accession>
<feature type="region of interest" description="Disordered" evidence="1">
    <location>
        <begin position="1"/>
        <end position="21"/>
    </location>
</feature>
<comment type="caution">
    <text evidence="2">The sequence shown here is derived from an EMBL/GenBank/DDBJ whole genome shotgun (WGS) entry which is preliminary data.</text>
</comment>
<dbReference type="Proteomes" id="UP001358586">
    <property type="component" value="Chromosome 3"/>
</dbReference>
<evidence type="ECO:0000256" key="1">
    <source>
        <dbReference type="SAM" id="MobiDB-lite"/>
    </source>
</evidence>
<reference evidence="2 3" key="1">
    <citation type="submission" date="2023-03" db="EMBL/GenBank/DDBJ databases">
        <title>WGS of Gossypium arboreum.</title>
        <authorList>
            <person name="Yu D."/>
        </authorList>
    </citation>
    <scope>NUCLEOTIDE SEQUENCE [LARGE SCALE GENOMIC DNA]</scope>
    <source>
        <tissue evidence="2">Leaf</tissue>
    </source>
</reference>
<dbReference type="PANTHER" id="PTHR33116">
    <property type="entry name" value="REVERSE TRANSCRIPTASE ZINC-BINDING DOMAIN-CONTAINING PROTEIN-RELATED-RELATED"/>
    <property type="match status" value="1"/>
</dbReference>
<keyword evidence="3" id="KW-1185">Reference proteome</keyword>
<protein>
    <recommendedName>
        <fullName evidence="4">Reverse transcriptase domain-containing protein</fullName>
    </recommendedName>
</protein>
<gene>
    <name evidence="2" type="ORF">PVK06_010175</name>
</gene>
<evidence type="ECO:0008006" key="4">
    <source>
        <dbReference type="Google" id="ProtNLM"/>
    </source>
</evidence>
<dbReference type="EMBL" id="JARKNE010000003">
    <property type="protein sequence ID" value="KAK5841266.1"/>
    <property type="molecule type" value="Genomic_DNA"/>
</dbReference>
<sequence length="306" mass="35395">MRSIQDGVLSSKKIQRRDRSRRKDKSSIAFVSEDKVVNLSLSDSNLSNRKKVILREAKQTWEVGNKLGLKVSGKLKKLKGVLRKWNGEERYTLDRRRKGGAKEYLLFKLDFAKAYDCVRWDFLELILLKMGFDDTILFLKAEEAVVRNSKYILRCFELFSGLSINFGKSYLVGFGVDEEFLSRMAAVCKCKIRVFPFNYLGIPLGADPKNISSWNGIVDRVERKLSGWNSRSLSWAGRVVLINSVLSYLSIYFMSLFQAPVTVINKIDKIRRIFLWGSAGGRRKLAKVKWKQICMPKVKRVQVWWI</sequence>
<dbReference type="PANTHER" id="PTHR33116:SF75">
    <property type="entry name" value="RIBONUCLEASE H PROTEIN"/>
    <property type="match status" value="1"/>
</dbReference>